<evidence type="ECO:0000313" key="10">
    <source>
        <dbReference type="Proteomes" id="UP001152888"/>
    </source>
</evidence>
<evidence type="ECO:0000256" key="5">
    <source>
        <dbReference type="ARBA" id="ARBA00023128"/>
    </source>
</evidence>
<dbReference type="InterPro" id="IPR033650">
    <property type="entry name" value="Ribosomal_mL46_NUDIX"/>
</dbReference>
<evidence type="ECO:0000256" key="6">
    <source>
        <dbReference type="ARBA" id="ARBA00023274"/>
    </source>
</evidence>
<keyword evidence="10" id="KW-1185">Reference proteome</keyword>
<accession>A0A9P0KEY9</accession>
<evidence type="ECO:0000256" key="7">
    <source>
        <dbReference type="ARBA" id="ARBA00035190"/>
    </source>
</evidence>
<dbReference type="FunFam" id="3.90.79.10:FF:000018">
    <property type="entry name" value="39S ribosomal protein L46, mitochondrial"/>
    <property type="match status" value="1"/>
</dbReference>
<gene>
    <name evidence="9" type="ORF">ACAOBT_LOCUS8378</name>
</gene>
<dbReference type="EMBL" id="CAKOFQ010006764">
    <property type="protein sequence ID" value="CAH1969370.1"/>
    <property type="molecule type" value="Genomic_DNA"/>
</dbReference>
<evidence type="ECO:0000256" key="8">
    <source>
        <dbReference type="ARBA" id="ARBA00035534"/>
    </source>
</evidence>
<sequence>MSAILHKQMSAPRDADIKNDMKSLKRKLDRHLVLVVNQQLGDKKHYLLPQGTLQDGETLRQAAERVLKQCCGSDLSAQIYGNAPCGFYKYKYPKSTSEITGLTGAKVFIYFARYLNGQITDRKVDFKWLDRIELKTHLPVPYNSSVTQLLIDE</sequence>
<keyword evidence="5" id="KW-0496">Mitochondrion</keyword>
<dbReference type="PANTHER" id="PTHR13124:SF12">
    <property type="entry name" value="LARGE RIBOSOMAL SUBUNIT PROTEIN ML46"/>
    <property type="match status" value="1"/>
</dbReference>
<dbReference type="GO" id="GO:0003735">
    <property type="term" value="F:structural constituent of ribosome"/>
    <property type="evidence" value="ECO:0007669"/>
    <property type="project" value="InterPro"/>
</dbReference>
<dbReference type="SUPFAM" id="SSF55811">
    <property type="entry name" value="Nudix"/>
    <property type="match status" value="1"/>
</dbReference>
<dbReference type="GO" id="GO:0005762">
    <property type="term" value="C:mitochondrial large ribosomal subunit"/>
    <property type="evidence" value="ECO:0007669"/>
    <property type="project" value="TreeGrafter"/>
</dbReference>
<comment type="subcellular location">
    <subcellularLocation>
        <location evidence="1">Mitochondrion</location>
    </subcellularLocation>
</comment>
<keyword evidence="6" id="KW-0687">Ribonucleoprotein</keyword>
<proteinExistence type="inferred from homology"/>
<evidence type="ECO:0000256" key="2">
    <source>
        <dbReference type="ARBA" id="ARBA00009070"/>
    </source>
</evidence>
<evidence type="ECO:0000313" key="9">
    <source>
        <dbReference type="EMBL" id="CAH1969370.1"/>
    </source>
</evidence>
<evidence type="ECO:0000256" key="4">
    <source>
        <dbReference type="ARBA" id="ARBA00022980"/>
    </source>
</evidence>
<dbReference type="InterPro" id="IPR015797">
    <property type="entry name" value="NUDIX_hydrolase-like_dom_sf"/>
</dbReference>
<reference evidence="9" key="1">
    <citation type="submission" date="2022-03" db="EMBL/GenBank/DDBJ databases">
        <authorList>
            <person name="Sayadi A."/>
        </authorList>
    </citation>
    <scope>NUCLEOTIDE SEQUENCE</scope>
</reference>
<dbReference type="PANTHER" id="PTHR13124">
    <property type="entry name" value="39S RIBOSOMAL PROTEIN L46, MITOCHONDRIAL PRECURSOR-RELATED"/>
    <property type="match status" value="1"/>
</dbReference>
<protein>
    <recommendedName>
        <fullName evidence="7">Large ribosomal subunit protein mL46</fullName>
    </recommendedName>
    <alternativeName>
        <fullName evidence="8">39S ribosomal protein L46, mitochondrial</fullName>
    </alternativeName>
</protein>
<comment type="caution">
    <text evidence="9">The sequence shown here is derived from an EMBL/GenBank/DDBJ whole genome shotgun (WGS) entry which is preliminary data.</text>
</comment>
<evidence type="ECO:0000256" key="3">
    <source>
        <dbReference type="ARBA" id="ARBA00022946"/>
    </source>
</evidence>
<evidence type="ECO:0000256" key="1">
    <source>
        <dbReference type="ARBA" id="ARBA00004173"/>
    </source>
</evidence>
<dbReference type="Proteomes" id="UP001152888">
    <property type="component" value="Unassembled WGS sequence"/>
</dbReference>
<dbReference type="OrthoDB" id="194611at2759"/>
<comment type="similarity">
    <text evidence="2">Belongs to the mitochondrion-specific ribosomal protein mL46 family.</text>
</comment>
<organism evidence="9 10">
    <name type="scientific">Acanthoscelides obtectus</name>
    <name type="common">Bean weevil</name>
    <name type="synonym">Bruchus obtectus</name>
    <dbReference type="NCBI Taxonomy" id="200917"/>
    <lineage>
        <taxon>Eukaryota</taxon>
        <taxon>Metazoa</taxon>
        <taxon>Ecdysozoa</taxon>
        <taxon>Arthropoda</taxon>
        <taxon>Hexapoda</taxon>
        <taxon>Insecta</taxon>
        <taxon>Pterygota</taxon>
        <taxon>Neoptera</taxon>
        <taxon>Endopterygota</taxon>
        <taxon>Coleoptera</taxon>
        <taxon>Polyphaga</taxon>
        <taxon>Cucujiformia</taxon>
        <taxon>Chrysomeloidea</taxon>
        <taxon>Chrysomelidae</taxon>
        <taxon>Bruchinae</taxon>
        <taxon>Bruchini</taxon>
        <taxon>Acanthoscelides</taxon>
    </lineage>
</organism>
<dbReference type="CDD" id="cd04661">
    <property type="entry name" value="NUDIX_MRP_L46"/>
    <property type="match status" value="1"/>
</dbReference>
<name>A0A9P0KEY9_ACAOB</name>
<keyword evidence="4" id="KW-0689">Ribosomal protein</keyword>
<dbReference type="Gene3D" id="3.90.79.10">
    <property type="entry name" value="Nucleoside Triphosphate Pyrophosphohydrolase"/>
    <property type="match status" value="1"/>
</dbReference>
<dbReference type="InterPro" id="IPR040008">
    <property type="entry name" value="Ribosomal_mL46"/>
</dbReference>
<dbReference type="AlphaFoldDB" id="A0A9P0KEY9"/>
<keyword evidence="3" id="KW-0809">Transit peptide</keyword>
<dbReference type="GO" id="GO:0005743">
    <property type="term" value="C:mitochondrial inner membrane"/>
    <property type="evidence" value="ECO:0007669"/>
    <property type="project" value="UniProtKB-ARBA"/>
</dbReference>